<dbReference type="AlphaFoldDB" id="L0R6S5"/>
<organism evidence="1">
    <name type="scientific">Homo sapiens</name>
    <name type="common">Human</name>
    <dbReference type="NCBI Taxonomy" id="9606"/>
    <lineage>
        <taxon>Eukaryota</taxon>
        <taxon>Metazoa</taxon>
        <taxon>Chordata</taxon>
        <taxon>Craniata</taxon>
        <taxon>Vertebrata</taxon>
        <taxon>Euteleostomi</taxon>
        <taxon>Mammalia</taxon>
        <taxon>Eutheria</taxon>
        <taxon>Euarchontoglires</taxon>
        <taxon>Primates</taxon>
        <taxon>Haplorrhini</taxon>
        <taxon>Catarrhini</taxon>
        <taxon>Hominidae</taxon>
        <taxon>Homo</taxon>
    </lineage>
</organism>
<evidence type="ECO:0000313" key="1">
    <source>
        <dbReference type="EMBL" id="CCO13842.1"/>
    </source>
</evidence>
<name>L0R6S5_HUMAN</name>
<accession>L0R6S5</accession>
<dbReference type="OrthoDB" id="654191at2759"/>
<reference evidence="1" key="1">
    <citation type="submission" date="2012-10" db="EMBL/GenBank/DDBJ databases">
        <title>Direct identification of alternative open reading frame translation products in human.</title>
        <authorList>
            <person name="Vanderperre B."/>
            <person name="Lucier J.-F."/>
            <person name="Motard J."/>
            <person name="Tremblay G."/>
            <person name="Vanderperre S."/>
            <person name="Wisztorski M."/>
            <person name="Salzet M."/>
            <person name="Boisvert F.-M."/>
            <person name="Roucou X."/>
        </authorList>
    </citation>
    <scope>NUCLEOTIDE SEQUENCE</scope>
</reference>
<dbReference type="ChiTaRS" id="TRIM52">
    <property type="organism name" value="human"/>
</dbReference>
<sequence length="40" mass="4298">MPLLPAPCRPFRRKRCVPSAWITSRTPCPSAVGTTSAEGV</sequence>
<dbReference type="EMBL" id="HF548131">
    <property type="protein sequence ID" value="CCO13842.1"/>
    <property type="molecule type" value="Genomic_DNA"/>
</dbReference>
<protein>
    <submittedName>
        <fullName evidence="1">Alternative protein TRIM52</fullName>
    </submittedName>
</protein>
<proteinExistence type="predicted"/>
<gene>
    <name evidence="1" type="primary">TRIM52</name>
</gene>